<dbReference type="PANTHER" id="PTHR12246">
    <property type="entry name" value="PALMITOYLTRANSFERASE ZDHHC16"/>
    <property type="match status" value="1"/>
</dbReference>
<dbReference type="STRING" id="2880.D7G6X3"/>
<dbReference type="InParanoid" id="D7G6X3"/>
<evidence type="ECO:0000256" key="4">
    <source>
        <dbReference type="ARBA" id="ARBA00022989"/>
    </source>
</evidence>
<organism evidence="10 11">
    <name type="scientific">Ectocarpus siliculosus</name>
    <name type="common">Brown alga</name>
    <name type="synonym">Conferva siliculosa</name>
    <dbReference type="NCBI Taxonomy" id="2880"/>
    <lineage>
        <taxon>Eukaryota</taxon>
        <taxon>Sar</taxon>
        <taxon>Stramenopiles</taxon>
        <taxon>Ochrophyta</taxon>
        <taxon>PX clade</taxon>
        <taxon>Phaeophyceae</taxon>
        <taxon>Ectocarpales</taxon>
        <taxon>Ectocarpaceae</taxon>
        <taxon>Ectocarpus</taxon>
    </lineage>
</organism>
<proteinExistence type="inferred from homology"/>
<dbReference type="GO" id="GO:0019706">
    <property type="term" value="F:protein-cysteine S-palmitoyltransferase activity"/>
    <property type="evidence" value="ECO:0007669"/>
    <property type="project" value="UniProtKB-EC"/>
</dbReference>
<keyword evidence="6 7" id="KW-0012">Acyltransferase</keyword>
<comment type="similarity">
    <text evidence="7">Belongs to the DHHC palmitoyltransferase family.</text>
</comment>
<evidence type="ECO:0000256" key="2">
    <source>
        <dbReference type="ARBA" id="ARBA00022679"/>
    </source>
</evidence>
<comment type="catalytic activity">
    <reaction evidence="7">
        <text>L-cysteinyl-[protein] + hexadecanoyl-CoA = S-hexadecanoyl-L-cysteinyl-[protein] + CoA</text>
        <dbReference type="Rhea" id="RHEA:36683"/>
        <dbReference type="Rhea" id="RHEA-COMP:10131"/>
        <dbReference type="Rhea" id="RHEA-COMP:11032"/>
        <dbReference type="ChEBI" id="CHEBI:29950"/>
        <dbReference type="ChEBI" id="CHEBI:57287"/>
        <dbReference type="ChEBI" id="CHEBI:57379"/>
        <dbReference type="ChEBI" id="CHEBI:74151"/>
        <dbReference type="EC" id="2.3.1.225"/>
    </reaction>
</comment>
<dbReference type="EC" id="2.3.1.225" evidence="7"/>
<keyword evidence="3 7" id="KW-0812">Transmembrane</keyword>
<evidence type="ECO:0000313" key="11">
    <source>
        <dbReference type="Proteomes" id="UP000002630"/>
    </source>
</evidence>
<dbReference type="Pfam" id="PF01529">
    <property type="entry name" value="DHHC"/>
    <property type="match status" value="1"/>
</dbReference>
<dbReference type="FunCoup" id="D7G6X3">
    <property type="interactions" value="56"/>
</dbReference>
<evidence type="ECO:0000259" key="9">
    <source>
        <dbReference type="Pfam" id="PF01529"/>
    </source>
</evidence>
<dbReference type="EMBL" id="FN649035">
    <property type="protein sequence ID" value="CBJ25666.1"/>
    <property type="molecule type" value="Genomic_DNA"/>
</dbReference>
<feature type="region of interest" description="Disordered" evidence="8">
    <location>
        <begin position="1"/>
        <end position="43"/>
    </location>
</feature>
<feature type="compositionally biased region" description="Polar residues" evidence="8">
    <location>
        <begin position="31"/>
        <end position="43"/>
    </location>
</feature>
<accession>D7G6X3</accession>
<feature type="transmembrane region" description="Helical" evidence="7">
    <location>
        <begin position="86"/>
        <end position="105"/>
    </location>
</feature>
<dbReference type="OrthoDB" id="331948at2759"/>
<keyword evidence="4 7" id="KW-1133">Transmembrane helix</keyword>
<dbReference type="OMA" id="MIMNVTF"/>
<dbReference type="AlphaFoldDB" id="D7G6X3"/>
<dbReference type="InterPro" id="IPR039859">
    <property type="entry name" value="PFA4/ZDH16/20/ERF2-like"/>
</dbReference>
<reference evidence="10 11" key="1">
    <citation type="journal article" date="2010" name="Nature">
        <title>The Ectocarpus genome and the independent evolution of multicellularity in brown algae.</title>
        <authorList>
            <person name="Cock J.M."/>
            <person name="Sterck L."/>
            <person name="Rouze P."/>
            <person name="Scornet D."/>
            <person name="Allen A.E."/>
            <person name="Amoutzias G."/>
            <person name="Anthouard V."/>
            <person name="Artiguenave F."/>
            <person name="Aury J.M."/>
            <person name="Badger J.H."/>
            <person name="Beszteri B."/>
            <person name="Billiau K."/>
            <person name="Bonnet E."/>
            <person name="Bothwell J.H."/>
            <person name="Bowler C."/>
            <person name="Boyen C."/>
            <person name="Brownlee C."/>
            <person name="Carrano C.J."/>
            <person name="Charrier B."/>
            <person name="Cho G.Y."/>
            <person name="Coelho S.M."/>
            <person name="Collen J."/>
            <person name="Corre E."/>
            <person name="Da Silva C."/>
            <person name="Delage L."/>
            <person name="Delaroque N."/>
            <person name="Dittami S.M."/>
            <person name="Doulbeau S."/>
            <person name="Elias M."/>
            <person name="Farnham G."/>
            <person name="Gachon C.M."/>
            <person name="Gschloessl B."/>
            <person name="Heesch S."/>
            <person name="Jabbari K."/>
            <person name="Jubin C."/>
            <person name="Kawai H."/>
            <person name="Kimura K."/>
            <person name="Kloareg B."/>
            <person name="Kupper F.C."/>
            <person name="Lang D."/>
            <person name="Le Bail A."/>
            <person name="Leblanc C."/>
            <person name="Lerouge P."/>
            <person name="Lohr M."/>
            <person name="Lopez P.J."/>
            <person name="Martens C."/>
            <person name="Maumus F."/>
            <person name="Michel G."/>
            <person name="Miranda-Saavedra D."/>
            <person name="Morales J."/>
            <person name="Moreau H."/>
            <person name="Motomura T."/>
            <person name="Nagasato C."/>
            <person name="Napoli C.A."/>
            <person name="Nelson D.R."/>
            <person name="Nyvall-Collen P."/>
            <person name="Peters A.F."/>
            <person name="Pommier C."/>
            <person name="Potin P."/>
            <person name="Poulain J."/>
            <person name="Quesneville H."/>
            <person name="Read B."/>
            <person name="Rensing S.A."/>
            <person name="Ritter A."/>
            <person name="Rousvoal S."/>
            <person name="Samanta M."/>
            <person name="Samson G."/>
            <person name="Schroeder D.C."/>
            <person name="Segurens B."/>
            <person name="Strittmatter M."/>
            <person name="Tonon T."/>
            <person name="Tregear J.W."/>
            <person name="Valentin K."/>
            <person name="von Dassow P."/>
            <person name="Yamagishi T."/>
            <person name="Van de Peer Y."/>
            <person name="Wincker P."/>
        </authorList>
    </citation>
    <scope>NUCLEOTIDE SEQUENCE [LARGE SCALE GENOMIC DNA]</scope>
    <source>
        <strain evidence="11">Ec32 / CCAP1310/4</strain>
    </source>
</reference>
<feature type="domain" description="Palmitoyltransferase DHHC" evidence="9">
    <location>
        <begin position="135"/>
        <end position="259"/>
    </location>
</feature>
<dbReference type="PROSITE" id="PS50216">
    <property type="entry name" value="DHHC"/>
    <property type="match status" value="1"/>
</dbReference>
<dbReference type="eggNOG" id="KOG1311">
    <property type="taxonomic scope" value="Eukaryota"/>
</dbReference>
<feature type="transmembrane region" description="Helical" evidence="7">
    <location>
        <begin position="222"/>
        <end position="242"/>
    </location>
</feature>
<dbReference type="GO" id="GO:0016020">
    <property type="term" value="C:membrane"/>
    <property type="evidence" value="ECO:0007669"/>
    <property type="project" value="UniProtKB-SubCell"/>
</dbReference>
<sequence length="324" mass="36441">MRSEAMAPTPRTSFMDDHDHDDAGREGHDYSSPSSSAFSCGTSEGSRIWCNRADTMGVIMATMALAALAYGEFVVLWVVFFTGNFVIANAVIYTILTVMAVWCHLKTMLSEPGVVPRAALPLREESEEGAAAANHTLCGRCESYKPTRAHHCRLCGRCVVRMDHHCPWMNNCVGIANQKYFILFLFYVLAVTGYAIGLVLYHFVECVAEEYCDDYSTLTANLIRAVLVIAAAAMVFTLSMLLNQFHGVITGLGTVDRMQRRRKEGRVRGGPEDFRPLRWADIFGDGNKLMWIFPTDPHFRKPQRERILGFREPPAARRHDYEDV</sequence>
<evidence type="ECO:0000256" key="5">
    <source>
        <dbReference type="ARBA" id="ARBA00023136"/>
    </source>
</evidence>
<feature type="transmembrane region" description="Helical" evidence="7">
    <location>
        <begin position="57"/>
        <end position="80"/>
    </location>
</feature>
<evidence type="ECO:0000256" key="6">
    <source>
        <dbReference type="ARBA" id="ARBA00023315"/>
    </source>
</evidence>
<evidence type="ECO:0000256" key="3">
    <source>
        <dbReference type="ARBA" id="ARBA00022692"/>
    </source>
</evidence>
<dbReference type="Proteomes" id="UP000002630">
    <property type="component" value="Linkage Group LG02"/>
</dbReference>
<keyword evidence="5 7" id="KW-0472">Membrane</keyword>
<gene>
    <name evidence="10" type="ORF">Esi_0008_0072</name>
</gene>
<feature type="transmembrane region" description="Helical" evidence="7">
    <location>
        <begin position="180"/>
        <end position="202"/>
    </location>
</feature>
<keyword evidence="11" id="KW-1185">Reference proteome</keyword>
<keyword evidence="2 7" id="KW-0808">Transferase</keyword>
<dbReference type="EMBL" id="FN649727">
    <property type="protein sequence ID" value="CBJ25666.1"/>
    <property type="molecule type" value="Genomic_DNA"/>
</dbReference>
<evidence type="ECO:0000256" key="8">
    <source>
        <dbReference type="SAM" id="MobiDB-lite"/>
    </source>
</evidence>
<evidence type="ECO:0000313" key="10">
    <source>
        <dbReference type="EMBL" id="CBJ25666.1"/>
    </source>
</evidence>
<protein>
    <recommendedName>
        <fullName evidence="7">Palmitoyltransferase</fullName>
        <ecNumber evidence="7">2.3.1.225</ecNumber>
    </recommendedName>
</protein>
<name>D7G6X3_ECTSI</name>
<feature type="compositionally biased region" description="Basic and acidic residues" evidence="8">
    <location>
        <begin position="14"/>
        <end position="29"/>
    </location>
</feature>
<evidence type="ECO:0000256" key="1">
    <source>
        <dbReference type="ARBA" id="ARBA00004141"/>
    </source>
</evidence>
<evidence type="ECO:0000256" key="7">
    <source>
        <dbReference type="RuleBase" id="RU079119"/>
    </source>
</evidence>
<comment type="domain">
    <text evidence="7">The DHHC domain is required for palmitoyltransferase activity.</text>
</comment>
<dbReference type="InterPro" id="IPR001594">
    <property type="entry name" value="Palmitoyltrfase_DHHC"/>
</dbReference>
<comment type="subcellular location">
    <subcellularLocation>
        <location evidence="1">Membrane</location>
        <topology evidence="1">Multi-pass membrane protein</topology>
    </subcellularLocation>
</comment>